<name>A0A504JLG1_9FLAO</name>
<keyword evidence="3" id="KW-1185">Reference proteome</keyword>
<comment type="caution">
    <text evidence="2">The sequence shown here is derived from an EMBL/GenBank/DDBJ whole genome shotgun (WGS) entry which is preliminary data.</text>
</comment>
<dbReference type="SMART" id="SM00860">
    <property type="entry name" value="SMI1_KNR4"/>
    <property type="match status" value="1"/>
</dbReference>
<dbReference type="EMBL" id="VFWZ01000001">
    <property type="protein sequence ID" value="TPN89225.1"/>
    <property type="molecule type" value="Genomic_DNA"/>
</dbReference>
<dbReference type="RefSeq" id="WP_140589634.1">
    <property type="nucleotide sequence ID" value="NZ_VFWZ01000001.1"/>
</dbReference>
<protein>
    <submittedName>
        <fullName evidence="2">SMI1/KNR4 family protein</fullName>
    </submittedName>
</protein>
<dbReference type="Gene3D" id="3.40.1580.10">
    <property type="entry name" value="SMI1/KNR4-like"/>
    <property type="match status" value="1"/>
</dbReference>
<dbReference type="Pfam" id="PF14568">
    <property type="entry name" value="SUKH_6"/>
    <property type="match status" value="1"/>
</dbReference>
<evidence type="ECO:0000259" key="1">
    <source>
        <dbReference type="SMART" id="SM00860"/>
    </source>
</evidence>
<organism evidence="2 3">
    <name type="scientific">Aquimarina algicola</name>
    <dbReference type="NCBI Taxonomy" id="2589995"/>
    <lineage>
        <taxon>Bacteria</taxon>
        <taxon>Pseudomonadati</taxon>
        <taxon>Bacteroidota</taxon>
        <taxon>Flavobacteriia</taxon>
        <taxon>Flavobacteriales</taxon>
        <taxon>Flavobacteriaceae</taxon>
        <taxon>Aquimarina</taxon>
    </lineage>
</organism>
<sequence>MNEKNYISFLDDYSNKIDETIGLEINEINQLEQDFNVKFPTVYVDFLSKYGKRSGYFLSSYLVTIDKLGNNRESALDASYDEIDNIKVEVKNSYFFFAQWQGYNFFFFDCSTKEDDPPIYILTDTPEITKYKDSFTEFLRDEGLKPLLENLS</sequence>
<proteinExistence type="predicted"/>
<reference evidence="2 3" key="1">
    <citation type="submission" date="2019-06" db="EMBL/GenBank/DDBJ databases">
        <authorList>
            <person name="Meng X."/>
        </authorList>
    </citation>
    <scope>NUCLEOTIDE SEQUENCE [LARGE SCALE GENOMIC DNA]</scope>
    <source>
        <strain evidence="2 3">M625</strain>
    </source>
</reference>
<gene>
    <name evidence="2" type="ORF">FHK87_03085</name>
</gene>
<dbReference type="SUPFAM" id="SSF160631">
    <property type="entry name" value="SMI1/KNR4-like"/>
    <property type="match status" value="1"/>
</dbReference>
<accession>A0A504JLG1</accession>
<dbReference type="InterPro" id="IPR018958">
    <property type="entry name" value="Knr4/Smi1-like_dom"/>
</dbReference>
<dbReference type="InterPro" id="IPR037883">
    <property type="entry name" value="Knr4/Smi1-like_sf"/>
</dbReference>
<dbReference type="Proteomes" id="UP000315540">
    <property type="component" value="Unassembled WGS sequence"/>
</dbReference>
<dbReference type="AlphaFoldDB" id="A0A504JLG1"/>
<evidence type="ECO:0000313" key="3">
    <source>
        <dbReference type="Proteomes" id="UP000315540"/>
    </source>
</evidence>
<dbReference type="OrthoDB" id="1189226at2"/>
<feature type="domain" description="Knr4/Smi1-like" evidence="1">
    <location>
        <begin position="22"/>
        <end position="141"/>
    </location>
</feature>
<evidence type="ECO:0000313" key="2">
    <source>
        <dbReference type="EMBL" id="TPN89225.1"/>
    </source>
</evidence>